<evidence type="ECO:0000313" key="2">
    <source>
        <dbReference type="EMBL" id="MBW99382.1"/>
    </source>
</evidence>
<keyword evidence="1" id="KW-1133">Transmembrane helix</keyword>
<dbReference type="AlphaFoldDB" id="A0A2P2K0W7"/>
<accession>A0A2P2K0W7</accession>
<sequence>MYWLSPPFFFSLTMGRNFFFFLIFYNWCPVVGWLFKFLLASECSFGVDHSSISSTFYTLVVA</sequence>
<proteinExistence type="predicted"/>
<keyword evidence="1" id="KW-0472">Membrane</keyword>
<name>A0A2P2K0W7_RHIMU</name>
<organism evidence="2">
    <name type="scientific">Rhizophora mucronata</name>
    <name type="common">Asiatic mangrove</name>
    <dbReference type="NCBI Taxonomy" id="61149"/>
    <lineage>
        <taxon>Eukaryota</taxon>
        <taxon>Viridiplantae</taxon>
        <taxon>Streptophyta</taxon>
        <taxon>Embryophyta</taxon>
        <taxon>Tracheophyta</taxon>
        <taxon>Spermatophyta</taxon>
        <taxon>Magnoliopsida</taxon>
        <taxon>eudicotyledons</taxon>
        <taxon>Gunneridae</taxon>
        <taxon>Pentapetalae</taxon>
        <taxon>rosids</taxon>
        <taxon>fabids</taxon>
        <taxon>Malpighiales</taxon>
        <taxon>Rhizophoraceae</taxon>
        <taxon>Rhizophora</taxon>
    </lineage>
</organism>
<feature type="transmembrane region" description="Helical" evidence="1">
    <location>
        <begin position="20"/>
        <end position="39"/>
    </location>
</feature>
<dbReference type="EMBL" id="GGEC01018899">
    <property type="protein sequence ID" value="MBW99382.1"/>
    <property type="molecule type" value="Transcribed_RNA"/>
</dbReference>
<keyword evidence="1" id="KW-0812">Transmembrane</keyword>
<protein>
    <submittedName>
        <fullName evidence="2">Uncharacterized protein MANES_01G063000</fullName>
    </submittedName>
</protein>
<reference evidence="2" key="1">
    <citation type="submission" date="2018-02" db="EMBL/GenBank/DDBJ databases">
        <title>Rhizophora mucronata_Transcriptome.</title>
        <authorList>
            <person name="Meera S.P."/>
            <person name="Sreeshan A."/>
            <person name="Augustine A."/>
        </authorList>
    </citation>
    <scope>NUCLEOTIDE SEQUENCE</scope>
    <source>
        <tissue evidence="2">Leaf</tissue>
    </source>
</reference>
<evidence type="ECO:0000256" key="1">
    <source>
        <dbReference type="SAM" id="Phobius"/>
    </source>
</evidence>